<evidence type="ECO:0000313" key="1">
    <source>
        <dbReference type="EMBL" id="CAI0463003.1"/>
    </source>
</evidence>
<keyword evidence="2" id="KW-1185">Reference proteome</keyword>
<sequence>KTIFLQFSFGFWFWTRKKKRGSSSNPFLAGGSGDRRLTVAELQEKMAKISVRSGSPMARVFSLVAEKKHQSLETQRRLGFW</sequence>
<evidence type="ECO:0000313" key="2">
    <source>
        <dbReference type="Proteomes" id="UP001154282"/>
    </source>
</evidence>
<dbReference type="AlphaFoldDB" id="A0AAV0NW11"/>
<accession>A0AAV0NW11</accession>
<dbReference type="EMBL" id="CAMGYJ010000008">
    <property type="protein sequence ID" value="CAI0463003.1"/>
    <property type="molecule type" value="Genomic_DNA"/>
</dbReference>
<name>A0AAV0NW11_9ROSI</name>
<comment type="caution">
    <text evidence="1">The sequence shown here is derived from an EMBL/GenBank/DDBJ whole genome shotgun (WGS) entry which is preliminary data.</text>
</comment>
<feature type="non-terminal residue" evidence="1">
    <location>
        <position position="1"/>
    </location>
</feature>
<organism evidence="1 2">
    <name type="scientific">Linum tenue</name>
    <dbReference type="NCBI Taxonomy" id="586396"/>
    <lineage>
        <taxon>Eukaryota</taxon>
        <taxon>Viridiplantae</taxon>
        <taxon>Streptophyta</taxon>
        <taxon>Embryophyta</taxon>
        <taxon>Tracheophyta</taxon>
        <taxon>Spermatophyta</taxon>
        <taxon>Magnoliopsida</taxon>
        <taxon>eudicotyledons</taxon>
        <taxon>Gunneridae</taxon>
        <taxon>Pentapetalae</taxon>
        <taxon>rosids</taxon>
        <taxon>fabids</taxon>
        <taxon>Malpighiales</taxon>
        <taxon>Linaceae</taxon>
        <taxon>Linum</taxon>
    </lineage>
</organism>
<proteinExistence type="predicted"/>
<reference evidence="1" key="1">
    <citation type="submission" date="2022-08" db="EMBL/GenBank/DDBJ databases">
        <authorList>
            <person name="Gutierrez-Valencia J."/>
        </authorList>
    </citation>
    <scope>NUCLEOTIDE SEQUENCE</scope>
</reference>
<protein>
    <submittedName>
        <fullName evidence="1">Uncharacterized protein</fullName>
    </submittedName>
</protein>
<gene>
    <name evidence="1" type="ORF">LITE_LOCUS35593</name>
</gene>
<dbReference type="Proteomes" id="UP001154282">
    <property type="component" value="Unassembled WGS sequence"/>
</dbReference>